<proteinExistence type="predicted"/>
<gene>
    <name evidence="1" type="ORF">PAP18089_01287</name>
</gene>
<sequence length="160" mass="17198">MNDLILIPDNLPATVPATTAAVPAPERQKEAIDRAIDHYRNLVSRGVRVPVPGGSPITALALITSDKREHLALMRGFIVAQAKAINVSPKLFLAVVNAALRRRSAADAASLAKSAATTKVFDLVTYDYDPDDGVVKAYDTRTMDRIDGTPWTPGFGLKDC</sequence>
<reference evidence="1 2" key="1">
    <citation type="submission" date="2019-08" db="EMBL/GenBank/DDBJ databases">
        <authorList>
            <person name="Peeters C."/>
        </authorList>
    </citation>
    <scope>NUCLEOTIDE SEQUENCE [LARGE SCALE GENOMIC DNA]</scope>
    <source>
        <strain evidence="1 2">LMG 18089</strain>
    </source>
</reference>
<dbReference type="Proteomes" id="UP000364291">
    <property type="component" value="Unassembled WGS sequence"/>
</dbReference>
<dbReference type="OrthoDB" id="9135220at2"/>
<organism evidence="1 2">
    <name type="scientific">Pandoraea apista</name>
    <dbReference type="NCBI Taxonomy" id="93218"/>
    <lineage>
        <taxon>Bacteria</taxon>
        <taxon>Pseudomonadati</taxon>
        <taxon>Pseudomonadota</taxon>
        <taxon>Betaproteobacteria</taxon>
        <taxon>Burkholderiales</taxon>
        <taxon>Burkholderiaceae</taxon>
        <taxon>Pandoraea</taxon>
    </lineage>
</organism>
<dbReference type="EMBL" id="CABPSX010000002">
    <property type="protein sequence ID" value="VVG70327.1"/>
    <property type="molecule type" value="Genomic_DNA"/>
</dbReference>
<evidence type="ECO:0000313" key="2">
    <source>
        <dbReference type="Proteomes" id="UP000364291"/>
    </source>
</evidence>
<evidence type="ECO:0000313" key="1">
    <source>
        <dbReference type="EMBL" id="VVG70327.1"/>
    </source>
</evidence>
<protein>
    <submittedName>
        <fullName evidence="1">Uncharacterized protein</fullName>
    </submittedName>
</protein>
<name>A0A5E5P1L6_9BURK</name>
<dbReference type="AlphaFoldDB" id="A0A5E5P1L6"/>
<accession>A0A5E5P1L6</accession>
<dbReference type="RefSeq" id="WP_150728471.1">
    <property type="nucleotide sequence ID" value="NZ_CABPSX010000002.1"/>
</dbReference>